<dbReference type="Gene3D" id="3.20.80.10">
    <property type="entry name" value="Regulatory factor, effector binding domain"/>
    <property type="match status" value="1"/>
</dbReference>
<organism evidence="3 4">
    <name type="scientific">Pustulibacterium marinum</name>
    <dbReference type="NCBI Taxonomy" id="1224947"/>
    <lineage>
        <taxon>Bacteria</taxon>
        <taxon>Pseudomonadati</taxon>
        <taxon>Bacteroidota</taxon>
        <taxon>Flavobacteriia</taxon>
        <taxon>Flavobacteriales</taxon>
        <taxon>Flavobacteriaceae</taxon>
        <taxon>Pustulibacterium</taxon>
    </lineage>
</organism>
<dbReference type="AlphaFoldDB" id="A0A1I7EYS7"/>
<gene>
    <name evidence="3" type="ORF">SAMN05216480_101436</name>
</gene>
<dbReference type="OrthoDB" id="1421367at2"/>
<accession>A0A1I7EYS7</accession>
<proteinExistence type="predicted"/>
<evidence type="ECO:0000313" key="4">
    <source>
        <dbReference type="Proteomes" id="UP000199138"/>
    </source>
</evidence>
<protein>
    <submittedName>
        <fullName evidence="3">Effector-binding domain-containing protein</fullName>
    </submittedName>
</protein>
<evidence type="ECO:0000313" key="3">
    <source>
        <dbReference type="EMBL" id="SFU29059.1"/>
    </source>
</evidence>
<sequence>MKNKVLSLFFFIFVALILWYLFLKKYDYQINFVANTSPGTIYQGVIDYNESLANTNSQTFQIKSKIPYQTIEEEHVIDGITYEYLWKIQGTSDSTSSVKVFIKEHGNSVFNRLSAPFITTDFKKKQLERLVEFKKELKKHLEEFNVEVDGEAMSDEAFVAYIPLESTMQQKGQTMIMNNSKVTLFLTENGIEIKDKPFLEITHWDQDREKLNYNFCFPIDKNDSLPEHDVIKYKKLSAKKCLKATYHGNYRTSDRAWFALYDHAKRNQIPVHLTPTEHFFNNPHFGGNELEWKAEVFLPIKEQ</sequence>
<dbReference type="InterPro" id="IPR011256">
    <property type="entry name" value="Reg_factor_effector_dom_sf"/>
</dbReference>
<reference evidence="4" key="1">
    <citation type="submission" date="2016-10" db="EMBL/GenBank/DDBJ databases">
        <authorList>
            <person name="Varghese N."/>
            <person name="Submissions S."/>
        </authorList>
    </citation>
    <scope>NUCLEOTIDE SEQUENCE [LARGE SCALE GENOMIC DNA]</scope>
    <source>
        <strain evidence="4">CGMCC 1.12333</strain>
    </source>
</reference>
<keyword evidence="4" id="KW-1185">Reference proteome</keyword>
<evidence type="ECO:0000256" key="1">
    <source>
        <dbReference type="SAM" id="Phobius"/>
    </source>
</evidence>
<name>A0A1I7EYS7_9FLAO</name>
<dbReference type="InterPro" id="IPR029442">
    <property type="entry name" value="GyrI-like"/>
</dbReference>
<feature type="transmembrane region" description="Helical" evidence="1">
    <location>
        <begin position="6"/>
        <end position="23"/>
    </location>
</feature>
<dbReference type="RefSeq" id="WP_093022387.1">
    <property type="nucleotide sequence ID" value="NZ_FPBK01000001.1"/>
</dbReference>
<feature type="domain" description="GyrI-like small molecule binding" evidence="2">
    <location>
        <begin position="180"/>
        <end position="301"/>
    </location>
</feature>
<keyword evidence="1" id="KW-0812">Transmembrane</keyword>
<dbReference type="Proteomes" id="UP000199138">
    <property type="component" value="Unassembled WGS sequence"/>
</dbReference>
<keyword evidence="1" id="KW-0472">Membrane</keyword>
<dbReference type="SUPFAM" id="SSF55136">
    <property type="entry name" value="Probable bacterial effector-binding domain"/>
    <property type="match status" value="1"/>
</dbReference>
<dbReference type="Pfam" id="PF06445">
    <property type="entry name" value="GyrI-like"/>
    <property type="match status" value="1"/>
</dbReference>
<evidence type="ECO:0000259" key="2">
    <source>
        <dbReference type="Pfam" id="PF06445"/>
    </source>
</evidence>
<keyword evidence="1" id="KW-1133">Transmembrane helix</keyword>
<dbReference type="EMBL" id="FPBK01000001">
    <property type="protein sequence ID" value="SFU29059.1"/>
    <property type="molecule type" value="Genomic_DNA"/>
</dbReference>
<dbReference type="STRING" id="1224947.SAMN05216480_101436"/>